<protein>
    <recommendedName>
        <fullName evidence="1">CRAL-TRIO domain-containing protein</fullName>
    </recommendedName>
</protein>
<dbReference type="InterPro" id="IPR036273">
    <property type="entry name" value="CRAL/TRIO_N_dom_sf"/>
</dbReference>
<evidence type="ECO:0000313" key="2">
    <source>
        <dbReference type="EMBL" id="KAF9940950.1"/>
    </source>
</evidence>
<evidence type="ECO:0000313" key="3">
    <source>
        <dbReference type="Proteomes" id="UP000749646"/>
    </source>
</evidence>
<dbReference type="Pfam" id="PF00650">
    <property type="entry name" value="CRAL_TRIO"/>
    <property type="match status" value="1"/>
</dbReference>
<feature type="domain" description="CRAL-TRIO" evidence="1">
    <location>
        <begin position="155"/>
        <end position="306"/>
    </location>
</feature>
<dbReference type="InterPro" id="IPR036865">
    <property type="entry name" value="CRAL-TRIO_dom_sf"/>
</dbReference>
<evidence type="ECO:0000259" key="1">
    <source>
        <dbReference type="PROSITE" id="PS50191"/>
    </source>
</evidence>
<organism evidence="2 3">
    <name type="scientific">Modicella reniformis</name>
    <dbReference type="NCBI Taxonomy" id="1440133"/>
    <lineage>
        <taxon>Eukaryota</taxon>
        <taxon>Fungi</taxon>
        <taxon>Fungi incertae sedis</taxon>
        <taxon>Mucoromycota</taxon>
        <taxon>Mortierellomycotina</taxon>
        <taxon>Mortierellomycetes</taxon>
        <taxon>Mortierellales</taxon>
        <taxon>Mortierellaceae</taxon>
        <taxon>Modicella</taxon>
    </lineage>
</organism>
<dbReference type="SMART" id="SM01100">
    <property type="entry name" value="CRAL_TRIO_N"/>
    <property type="match status" value="1"/>
</dbReference>
<dbReference type="PANTHER" id="PTHR46590">
    <property type="entry name" value="PHOSPHATIDYLINOSITOL TRANSFER PROTEIN CSR1-RELATED"/>
    <property type="match status" value="1"/>
</dbReference>
<proteinExistence type="predicted"/>
<dbReference type="SMART" id="SM00516">
    <property type="entry name" value="SEC14"/>
    <property type="match status" value="1"/>
</dbReference>
<keyword evidence="3" id="KW-1185">Reference proteome</keyword>
<reference evidence="2" key="1">
    <citation type="journal article" date="2020" name="Fungal Divers.">
        <title>Resolving the Mortierellaceae phylogeny through synthesis of multi-gene phylogenetics and phylogenomics.</title>
        <authorList>
            <person name="Vandepol N."/>
            <person name="Liber J."/>
            <person name="Desiro A."/>
            <person name="Na H."/>
            <person name="Kennedy M."/>
            <person name="Barry K."/>
            <person name="Grigoriev I.V."/>
            <person name="Miller A.N."/>
            <person name="O'Donnell K."/>
            <person name="Stajich J.E."/>
            <person name="Bonito G."/>
        </authorList>
    </citation>
    <scope>NUCLEOTIDE SEQUENCE</scope>
    <source>
        <strain evidence="2">MES-2147</strain>
    </source>
</reference>
<dbReference type="SUPFAM" id="SSF46938">
    <property type="entry name" value="CRAL/TRIO N-terminal domain"/>
    <property type="match status" value="1"/>
</dbReference>
<dbReference type="InterPro" id="IPR011074">
    <property type="entry name" value="CRAL/TRIO_N_dom"/>
</dbReference>
<dbReference type="Gene3D" id="3.40.525.10">
    <property type="entry name" value="CRAL-TRIO lipid binding domain"/>
    <property type="match status" value="1"/>
</dbReference>
<dbReference type="PROSITE" id="PS50191">
    <property type="entry name" value="CRAL_TRIO"/>
    <property type="match status" value="1"/>
</dbReference>
<dbReference type="Pfam" id="PF03765">
    <property type="entry name" value="CRAL_TRIO_N"/>
    <property type="match status" value="1"/>
</dbReference>
<gene>
    <name evidence="2" type="ORF">BGZ65_005600</name>
</gene>
<dbReference type="SUPFAM" id="SSF52087">
    <property type="entry name" value="CRAL/TRIO domain"/>
    <property type="match status" value="1"/>
</dbReference>
<dbReference type="Proteomes" id="UP000749646">
    <property type="component" value="Unassembled WGS sequence"/>
</dbReference>
<dbReference type="OrthoDB" id="43460at2759"/>
<sequence>MSLTGNTPAGTGHVGTMTPDQIKTLQKLWAALYEIQKQGTVTIVSEPPPAAPAPEPVAASGWGWFTSAAPTAPVVEPPLTITLNEVGLTAADVRSGLWNNVLSDHPDGMVLRFLRARKWHVGNALQMLLNAFKWRQEQQVENVKVLGDDDLDAEYPKFRKQLEMGKFYVQGTDKSGQPVVAGDQDPKTLERLTIYLMETGRLLIQPPVETVALIFDLTNFGLSNMDYALVQFLVKCFEAYYPESLGAILIHNAPLVFWGAWKIIEPWLDPVVASKIKFTYKDQELLEFIPADHLPDSFKEAGQDKYKYEYLPPVPGENDPMKDETTKAILLKEWHGLTEKYDAKTKEWIKSGSETSSPERDAIAKELHAHYYKREPFIRARNQFHRKNSAGKSILQPNGTVIWTYNN</sequence>
<dbReference type="CDD" id="cd00170">
    <property type="entry name" value="SEC14"/>
    <property type="match status" value="1"/>
</dbReference>
<dbReference type="InterPro" id="IPR001251">
    <property type="entry name" value="CRAL-TRIO_dom"/>
</dbReference>
<dbReference type="AlphaFoldDB" id="A0A9P6LTX0"/>
<dbReference type="EMBL" id="JAAAHW010009438">
    <property type="protein sequence ID" value="KAF9940950.1"/>
    <property type="molecule type" value="Genomic_DNA"/>
</dbReference>
<dbReference type="InterPro" id="IPR052432">
    <property type="entry name" value="PITP/CRAL-TRIO"/>
</dbReference>
<comment type="caution">
    <text evidence="2">The sequence shown here is derived from an EMBL/GenBank/DDBJ whole genome shotgun (WGS) entry which is preliminary data.</text>
</comment>
<dbReference type="PANTHER" id="PTHR46590:SF1">
    <property type="entry name" value="PHOSPHATIDYLINOSITOL TRANSFER PROTEIN CSR1"/>
    <property type="match status" value="1"/>
</dbReference>
<name>A0A9P6LTX0_9FUNG</name>
<accession>A0A9P6LTX0</accession>